<evidence type="ECO:0000256" key="6">
    <source>
        <dbReference type="ARBA" id="ARBA00022833"/>
    </source>
</evidence>
<comment type="catalytic activity">
    <reaction evidence="8">
        <text>adenosine + phosphate = alpha-D-ribose 1-phosphate + adenine</text>
        <dbReference type="Rhea" id="RHEA:27642"/>
        <dbReference type="ChEBI" id="CHEBI:16335"/>
        <dbReference type="ChEBI" id="CHEBI:16708"/>
        <dbReference type="ChEBI" id="CHEBI:43474"/>
        <dbReference type="ChEBI" id="CHEBI:57720"/>
        <dbReference type="EC" id="2.4.2.1"/>
    </reaction>
    <physiologicalReaction direction="left-to-right" evidence="8">
        <dbReference type="Rhea" id="RHEA:27643"/>
    </physiologicalReaction>
</comment>
<dbReference type="EMBL" id="RQIS01000005">
    <property type="protein sequence ID" value="RQH07400.1"/>
    <property type="molecule type" value="Genomic_DNA"/>
</dbReference>
<dbReference type="Proteomes" id="UP000272778">
    <property type="component" value="Unassembled WGS sequence"/>
</dbReference>
<dbReference type="Gene3D" id="3.60.140.10">
    <property type="entry name" value="CNF1/YfiH-like putative cysteine hydrolases"/>
    <property type="match status" value="1"/>
</dbReference>
<dbReference type="PANTHER" id="PTHR30616:SF2">
    <property type="entry name" value="PURINE NUCLEOSIDE PHOSPHORYLASE LACC1"/>
    <property type="match status" value="1"/>
</dbReference>
<gene>
    <name evidence="11" type="primary">pgeF</name>
    <name evidence="11" type="ORF">D1Y85_08400</name>
</gene>
<dbReference type="RefSeq" id="WP_124150597.1">
    <property type="nucleotide sequence ID" value="NZ_RQIS01000005.1"/>
</dbReference>
<dbReference type="GO" id="GO:0016787">
    <property type="term" value="F:hydrolase activity"/>
    <property type="evidence" value="ECO:0007669"/>
    <property type="project" value="UniProtKB-KW"/>
</dbReference>
<organism evidence="11 12">
    <name type="scientific">Paraburkholderia dinghuensis</name>
    <dbReference type="NCBI Taxonomy" id="2305225"/>
    <lineage>
        <taxon>Bacteria</taxon>
        <taxon>Pseudomonadati</taxon>
        <taxon>Pseudomonadota</taxon>
        <taxon>Betaproteobacteria</taxon>
        <taxon>Burkholderiales</taxon>
        <taxon>Burkholderiaceae</taxon>
        <taxon>Paraburkholderia</taxon>
    </lineage>
</organism>
<dbReference type="InterPro" id="IPR038371">
    <property type="entry name" value="Cu_polyphenol_OxRdtase_sf"/>
</dbReference>
<dbReference type="SUPFAM" id="SSF64438">
    <property type="entry name" value="CNF1/YfiH-like putative cysteine hydrolases"/>
    <property type="match status" value="1"/>
</dbReference>
<dbReference type="Pfam" id="PF02578">
    <property type="entry name" value="Cu-oxidase_4"/>
    <property type="match status" value="1"/>
</dbReference>
<keyword evidence="4" id="KW-0479">Metal-binding</keyword>
<dbReference type="CDD" id="cd16833">
    <property type="entry name" value="YfiH"/>
    <property type="match status" value="1"/>
</dbReference>
<evidence type="ECO:0000256" key="5">
    <source>
        <dbReference type="ARBA" id="ARBA00022801"/>
    </source>
</evidence>
<evidence type="ECO:0000256" key="9">
    <source>
        <dbReference type="ARBA" id="ARBA00049893"/>
    </source>
</evidence>
<dbReference type="InterPro" id="IPR003730">
    <property type="entry name" value="Cu_polyphenol_OxRdtase"/>
</dbReference>
<proteinExistence type="inferred from homology"/>
<evidence type="ECO:0000256" key="1">
    <source>
        <dbReference type="ARBA" id="ARBA00000553"/>
    </source>
</evidence>
<name>A0A3N6PY77_9BURK</name>
<evidence type="ECO:0000256" key="2">
    <source>
        <dbReference type="ARBA" id="ARBA00007353"/>
    </source>
</evidence>
<dbReference type="NCBIfam" id="TIGR00726">
    <property type="entry name" value="peptidoglycan editing factor PgeF"/>
    <property type="match status" value="1"/>
</dbReference>
<dbReference type="GO" id="GO:0017061">
    <property type="term" value="F:S-methyl-5-thioadenosine phosphorylase activity"/>
    <property type="evidence" value="ECO:0007669"/>
    <property type="project" value="UniProtKB-EC"/>
</dbReference>
<comment type="caution">
    <text evidence="11">The sequence shown here is derived from an EMBL/GenBank/DDBJ whole genome shotgun (WGS) entry which is preliminary data.</text>
</comment>
<comment type="catalytic activity">
    <reaction evidence="1">
        <text>inosine + phosphate = alpha-D-ribose 1-phosphate + hypoxanthine</text>
        <dbReference type="Rhea" id="RHEA:27646"/>
        <dbReference type="ChEBI" id="CHEBI:17368"/>
        <dbReference type="ChEBI" id="CHEBI:17596"/>
        <dbReference type="ChEBI" id="CHEBI:43474"/>
        <dbReference type="ChEBI" id="CHEBI:57720"/>
        <dbReference type="EC" id="2.4.2.1"/>
    </reaction>
    <physiologicalReaction direction="left-to-right" evidence="1">
        <dbReference type="Rhea" id="RHEA:27647"/>
    </physiologicalReaction>
</comment>
<evidence type="ECO:0000256" key="3">
    <source>
        <dbReference type="ARBA" id="ARBA00022679"/>
    </source>
</evidence>
<keyword evidence="5" id="KW-0378">Hydrolase</keyword>
<evidence type="ECO:0000256" key="7">
    <source>
        <dbReference type="ARBA" id="ARBA00047989"/>
    </source>
</evidence>
<dbReference type="AlphaFoldDB" id="A0A3N6PY77"/>
<evidence type="ECO:0000256" key="8">
    <source>
        <dbReference type="ARBA" id="ARBA00048968"/>
    </source>
</evidence>
<accession>A0A3N6PY77</accession>
<dbReference type="GO" id="GO:0005507">
    <property type="term" value="F:copper ion binding"/>
    <property type="evidence" value="ECO:0007669"/>
    <property type="project" value="TreeGrafter"/>
</dbReference>
<keyword evidence="12" id="KW-1185">Reference proteome</keyword>
<comment type="catalytic activity">
    <reaction evidence="7">
        <text>adenosine + H2O + H(+) = inosine + NH4(+)</text>
        <dbReference type="Rhea" id="RHEA:24408"/>
        <dbReference type="ChEBI" id="CHEBI:15377"/>
        <dbReference type="ChEBI" id="CHEBI:15378"/>
        <dbReference type="ChEBI" id="CHEBI:16335"/>
        <dbReference type="ChEBI" id="CHEBI:17596"/>
        <dbReference type="ChEBI" id="CHEBI:28938"/>
        <dbReference type="EC" id="3.5.4.4"/>
    </reaction>
    <physiologicalReaction direction="left-to-right" evidence="7">
        <dbReference type="Rhea" id="RHEA:24409"/>
    </physiologicalReaction>
</comment>
<evidence type="ECO:0000313" key="12">
    <source>
        <dbReference type="Proteomes" id="UP000272778"/>
    </source>
</evidence>
<evidence type="ECO:0000256" key="10">
    <source>
        <dbReference type="RuleBase" id="RU361274"/>
    </source>
</evidence>
<comment type="catalytic activity">
    <reaction evidence="9">
        <text>S-methyl-5'-thioadenosine + phosphate = 5-(methylsulfanyl)-alpha-D-ribose 1-phosphate + adenine</text>
        <dbReference type="Rhea" id="RHEA:11852"/>
        <dbReference type="ChEBI" id="CHEBI:16708"/>
        <dbReference type="ChEBI" id="CHEBI:17509"/>
        <dbReference type="ChEBI" id="CHEBI:43474"/>
        <dbReference type="ChEBI" id="CHEBI:58533"/>
        <dbReference type="EC" id="2.4.2.28"/>
    </reaction>
    <physiologicalReaction direction="left-to-right" evidence="9">
        <dbReference type="Rhea" id="RHEA:11853"/>
    </physiologicalReaction>
</comment>
<dbReference type="OrthoDB" id="4279at2"/>
<evidence type="ECO:0000313" key="11">
    <source>
        <dbReference type="EMBL" id="RQH07400.1"/>
    </source>
</evidence>
<keyword evidence="3" id="KW-0808">Transferase</keyword>
<keyword evidence="6" id="KW-0862">Zinc</keyword>
<sequence length="286" mass="29959">MTITPELSAADLLHPEWDAPPNVRALATTRDGGVSEPPFGRWMATDASREGRELPGGLNLGRLSGDDLDHVEANRSRLIAYAGVPAAWLKQVHGAGVVDAVVALDAVRAGELLSADASVTDRPGIACTVMVADCMPVLLCDSAGRSVGAAHAGWRGLAAGVIEKTAQRVAALAGCATQDLHVYLGPAIGPSAFEVGADVRDAFMNHAAAVGGAQRDATAAAFVARPEAPGKYLADLHALARLRLAELGVERISGGDLCTYTQRDRFYSYRREPVTGRMAALVWMTP</sequence>
<reference evidence="11 12" key="1">
    <citation type="submission" date="2018-11" db="EMBL/GenBank/DDBJ databases">
        <title>Paraburkholderia sp. DHOA04, isolated from soil.</title>
        <authorList>
            <person name="Gao Z.-H."/>
            <person name="Qiu L.-H."/>
            <person name="Fu J.-C."/>
        </authorList>
    </citation>
    <scope>NUCLEOTIDE SEQUENCE [LARGE SCALE GENOMIC DNA]</scope>
    <source>
        <strain evidence="11 12">DHOA04</strain>
    </source>
</reference>
<dbReference type="PANTHER" id="PTHR30616">
    <property type="entry name" value="UNCHARACTERIZED PROTEIN YFIH"/>
    <property type="match status" value="1"/>
</dbReference>
<comment type="similarity">
    <text evidence="2 10">Belongs to the purine nucleoside phosphorylase YfiH/LACC1 family.</text>
</comment>
<protein>
    <recommendedName>
        <fullName evidence="10">Purine nucleoside phosphorylase</fullName>
    </recommendedName>
</protein>
<dbReference type="InterPro" id="IPR011324">
    <property type="entry name" value="Cytotoxic_necrot_fac-like_cat"/>
</dbReference>
<evidence type="ECO:0000256" key="4">
    <source>
        <dbReference type="ARBA" id="ARBA00022723"/>
    </source>
</evidence>